<dbReference type="PANTHER" id="PTHR46033">
    <property type="entry name" value="PROTEIN MAIN-LIKE 2"/>
    <property type="match status" value="1"/>
</dbReference>
<dbReference type="AlphaFoldDB" id="A0A445A4S7"/>
<evidence type="ECO:0000259" key="1">
    <source>
        <dbReference type="Pfam" id="PF10536"/>
    </source>
</evidence>
<dbReference type="Pfam" id="PF10536">
    <property type="entry name" value="PMD"/>
    <property type="match status" value="1"/>
</dbReference>
<feature type="domain" description="Aminotransferase-like plant mobile" evidence="1">
    <location>
        <begin position="137"/>
        <end position="199"/>
    </location>
</feature>
<dbReference type="Proteomes" id="UP000289738">
    <property type="component" value="Chromosome B03"/>
</dbReference>
<name>A0A445A4S7_ARAHY</name>
<comment type="caution">
    <text evidence="2">The sequence shown here is derived from an EMBL/GenBank/DDBJ whole genome shotgun (WGS) entry which is preliminary data.</text>
</comment>
<sequence length="219" mass="25142">MKSRIETYLLHLDKTFCFDHFFLGPSQTQPTFCRRAEKNATCVLQRDVLHEPNEEIHCYMGEFVSHESMGDALLVGLQMSLQFVLEEVGVKEEDLTSVLCKKKFNSPKTYYEITAAVLASIGFHLILQLGEVKGYFALLSALVERWRPKTHMFHFPVREMIVTLKDMIHILGLPINGDPVTGIIDSNHSFLVENFLAVFGRQPSLYDHTLRKVNLAWVR</sequence>
<dbReference type="GO" id="GO:0010073">
    <property type="term" value="P:meristem maintenance"/>
    <property type="evidence" value="ECO:0007669"/>
    <property type="project" value="InterPro"/>
</dbReference>
<dbReference type="EMBL" id="SDMP01000013">
    <property type="protein sequence ID" value="RYR21451.1"/>
    <property type="molecule type" value="Genomic_DNA"/>
</dbReference>
<reference evidence="2 3" key="1">
    <citation type="submission" date="2019-01" db="EMBL/GenBank/DDBJ databases">
        <title>Sequencing of cultivated peanut Arachis hypogaea provides insights into genome evolution and oil improvement.</title>
        <authorList>
            <person name="Chen X."/>
        </authorList>
    </citation>
    <scope>NUCLEOTIDE SEQUENCE [LARGE SCALE GENOMIC DNA]</scope>
    <source>
        <strain evidence="3">cv. Fuhuasheng</strain>
        <tissue evidence="2">Leaves</tissue>
    </source>
</reference>
<keyword evidence="3" id="KW-1185">Reference proteome</keyword>
<evidence type="ECO:0000313" key="3">
    <source>
        <dbReference type="Proteomes" id="UP000289738"/>
    </source>
</evidence>
<protein>
    <recommendedName>
        <fullName evidence="1">Aminotransferase-like plant mobile domain-containing protein</fullName>
    </recommendedName>
</protein>
<gene>
    <name evidence="2" type="ORF">Ahy_B03g066749</name>
</gene>
<accession>A0A445A4S7</accession>
<proteinExistence type="predicted"/>
<dbReference type="InterPro" id="IPR044824">
    <property type="entry name" value="MAIN-like"/>
</dbReference>
<organism evidence="2 3">
    <name type="scientific">Arachis hypogaea</name>
    <name type="common">Peanut</name>
    <dbReference type="NCBI Taxonomy" id="3818"/>
    <lineage>
        <taxon>Eukaryota</taxon>
        <taxon>Viridiplantae</taxon>
        <taxon>Streptophyta</taxon>
        <taxon>Embryophyta</taxon>
        <taxon>Tracheophyta</taxon>
        <taxon>Spermatophyta</taxon>
        <taxon>Magnoliopsida</taxon>
        <taxon>eudicotyledons</taxon>
        <taxon>Gunneridae</taxon>
        <taxon>Pentapetalae</taxon>
        <taxon>rosids</taxon>
        <taxon>fabids</taxon>
        <taxon>Fabales</taxon>
        <taxon>Fabaceae</taxon>
        <taxon>Papilionoideae</taxon>
        <taxon>50 kb inversion clade</taxon>
        <taxon>dalbergioids sensu lato</taxon>
        <taxon>Dalbergieae</taxon>
        <taxon>Pterocarpus clade</taxon>
        <taxon>Arachis</taxon>
    </lineage>
</organism>
<evidence type="ECO:0000313" key="2">
    <source>
        <dbReference type="EMBL" id="RYR21451.1"/>
    </source>
</evidence>
<dbReference type="InterPro" id="IPR019557">
    <property type="entry name" value="AminoTfrase-like_pln_mobile"/>
</dbReference>
<dbReference type="PANTHER" id="PTHR46033:SF8">
    <property type="entry name" value="PROTEIN MAINTENANCE OF MERISTEMS-LIKE"/>
    <property type="match status" value="1"/>
</dbReference>